<dbReference type="InParanoid" id="D6WE48"/>
<evidence type="ECO:0000313" key="11">
    <source>
        <dbReference type="EMBL" id="EFA00382.1"/>
    </source>
</evidence>
<evidence type="ECO:0000256" key="9">
    <source>
        <dbReference type="SAM" id="Phobius"/>
    </source>
</evidence>
<dbReference type="InterPro" id="IPR005829">
    <property type="entry name" value="Sugar_transporter_CS"/>
</dbReference>
<dbReference type="eggNOG" id="KOG0254">
    <property type="taxonomic scope" value="Eukaryota"/>
</dbReference>
<evidence type="ECO:0000256" key="1">
    <source>
        <dbReference type="ARBA" id="ARBA00004651"/>
    </source>
</evidence>
<feature type="transmembrane region" description="Helical" evidence="9">
    <location>
        <begin position="399"/>
        <end position="420"/>
    </location>
</feature>
<evidence type="ECO:0000256" key="2">
    <source>
        <dbReference type="ARBA" id="ARBA00022475"/>
    </source>
</evidence>
<protein>
    <submittedName>
        <fullName evidence="11">Facilitated trehalose transporter Tret1-2 homolog-like Protein</fullName>
    </submittedName>
</protein>
<dbReference type="GO" id="GO:0051119">
    <property type="term" value="F:sugar transmembrane transporter activity"/>
    <property type="evidence" value="ECO:0007669"/>
    <property type="project" value="InterPro"/>
</dbReference>
<accession>D6WE48</accession>
<feature type="transmembrane region" description="Helical" evidence="9">
    <location>
        <begin position="266"/>
        <end position="294"/>
    </location>
</feature>
<dbReference type="NCBIfam" id="TIGR00879">
    <property type="entry name" value="SP"/>
    <property type="match status" value="1"/>
</dbReference>
<feature type="transmembrane region" description="Helical" evidence="9">
    <location>
        <begin position="159"/>
        <end position="178"/>
    </location>
</feature>
<feature type="transmembrane region" description="Helical" evidence="9">
    <location>
        <begin position="184"/>
        <end position="203"/>
    </location>
</feature>
<keyword evidence="2" id="KW-1003">Cell membrane</keyword>
<dbReference type="KEGG" id="tca:658923"/>
<dbReference type="FunFam" id="1.20.1250.20:FF:000055">
    <property type="entry name" value="Facilitated trehalose transporter Tret1-2 homolog"/>
    <property type="match status" value="1"/>
</dbReference>
<dbReference type="PANTHER" id="PTHR48021">
    <property type="match status" value="1"/>
</dbReference>
<comment type="subcellular location">
    <subcellularLocation>
        <location evidence="1">Cell membrane</location>
        <topology evidence="1">Multi-pass membrane protein</topology>
    </subcellularLocation>
</comment>
<organism evidence="11 12">
    <name type="scientific">Tribolium castaneum</name>
    <name type="common">Red flour beetle</name>
    <dbReference type="NCBI Taxonomy" id="7070"/>
    <lineage>
        <taxon>Eukaryota</taxon>
        <taxon>Metazoa</taxon>
        <taxon>Ecdysozoa</taxon>
        <taxon>Arthropoda</taxon>
        <taxon>Hexapoda</taxon>
        <taxon>Insecta</taxon>
        <taxon>Pterygota</taxon>
        <taxon>Neoptera</taxon>
        <taxon>Endopterygota</taxon>
        <taxon>Coleoptera</taxon>
        <taxon>Polyphaga</taxon>
        <taxon>Cucujiformia</taxon>
        <taxon>Tenebrionidae</taxon>
        <taxon>Tenebrionidae incertae sedis</taxon>
        <taxon>Tribolium</taxon>
    </lineage>
</organism>
<evidence type="ECO:0000256" key="4">
    <source>
        <dbReference type="ARBA" id="ARBA00022989"/>
    </source>
</evidence>
<dbReference type="SUPFAM" id="SSF103473">
    <property type="entry name" value="MFS general substrate transporter"/>
    <property type="match status" value="1"/>
</dbReference>
<dbReference type="GO" id="GO:0016020">
    <property type="term" value="C:membrane"/>
    <property type="evidence" value="ECO:0000318"/>
    <property type="project" value="GO_Central"/>
</dbReference>
<evidence type="ECO:0000256" key="5">
    <source>
        <dbReference type="ARBA" id="ARBA00023136"/>
    </source>
</evidence>
<dbReference type="GO" id="GO:0005886">
    <property type="term" value="C:plasma membrane"/>
    <property type="evidence" value="ECO:0007669"/>
    <property type="project" value="UniProtKB-SubCell"/>
</dbReference>
<dbReference type="PROSITE" id="PS00216">
    <property type="entry name" value="SUGAR_TRANSPORT_1"/>
    <property type="match status" value="1"/>
</dbReference>
<dbReference type="GO" id="GO:0022857">
    <property type="term" value="F:transmembrane transporter activity"/>
    <property type="evidence" value="ECO:0000318"/>
    <property type="project" value="GO_Central"/>
</dbReference>
<dbReference type="PRINTS" id="PR00171">
    <property type="entry name" value="SUGRTRNSPORT"/>
</dbReference>
<dbReference type="InterPro" id="IPR036259">
    <property type="entry name" value="MFS_trans_sf"/>
</dbReference>
<dbReference type="EMBL" id="KQ971318">
    <property type="protein sequence ID" value="EFA00382.1"/>
    <property type="molecule type" value="Genomic_DNA"/>
</dbReference>
<evidence type="ECO:0000256" key="3">
    <source>
        <dbReference type="ARBA" id="ARBA00022692"/>
    </source>
</evidence>
<feature type="transmembrane region" description="Helical" evidence="9">
    <location>
        <begin position="100"/>
        <end position="119"/>
    </location>
</feature>
<dbReference type="OMA" id="MAIIVSC"/>
<feature type="transmembrane region" description="Helical" evidence="9">
    <location>
        <begin position="306"/>
        <end position="325"/>
    </location>
</feature>
<feature type="transmembrane region" description="Helical" evidence="9">
    <location>
        <begin position="432"/>
        <end position="450"/>
    </location>
</feature>
<dbReference type="InterPro" id="IPR003663">
    <property type="entry name" value="Sugar/inositol_transpt"/>
</dbReference>
<dbReference type="InterPro" id="IPR044775">
    <property type="entry name" value="MFS_ERD6/Tret1-like"/>
</dbReference>
<feature type="transmembrane region" description="Helical" evidence="9">
    <location>
        <begin position="71"/>
        <end position="93"/>
    </location>
</feature>
<evidence type="ECO:0000256" key="8">
    <source>
        <dbReference type="RuleBase" id="RU003346"/>
    </source>
</evidence>
<dbReference type="CDD" id="cd17358">
    <property type="entry name" value="MFS_GLUT6_8_Class3_like"/>
    <property type="match status" value="1"/>
</dbReference>
<keyword evidence="4 9" id="KW-1133">Transmembrane helix</keyword>
<evidence type="ECO:0000256" key="7">
    <source>
        <dbReference type="ARBA" id="ARBA00024348"/>
    </source>
</evidence>
<dbReference type="InterPro" id="IPR050549">
    <property type="entry name" value="MFS_Trehalose_Transporter"/>
</dbReference>
<evidence type="ECO:0000313" key="12">
    <source>
        <dbReference type="Proteomes" id="UP000007266"/>
    </source>
</evidence>
<dbReference type="InterPro" id="IPR020846">
    <property type="entry name" value="MFS_dom"/>
</dbReference>
<sequence>MAEKTGVSTNNLVEAGDYGKSKKLPQYIAALSVCMGSVAAGTVLGWTGNITKENLANRTLNDIYVDPDNDYGWIGSFSTLGALCMCFPIGFICDLIGRKLAMLLTIIPFSVGWLLIIFADSTAMIFAGRFLTGLAGGAFCVSAPMYTSEIAEKDIRGALGSYFQLLLTVGILFAYLLGAFLKPQIVSIICACVPLVFGVVFFLQPETPVYSLKKGNEEAAIKALRKLRGDEYNVEAEIADIKANIEKDEREKIPLSKSLETRAAKISLLICFGLMFFQQLGGINAVIFYVGTIFEEADSGLSASDVTILVGVMQVIATFVSSLVIDKFGRKILLLISGFIMSIAGILIGIYFSLKDDVSDIGFLPILGVCIFIIVFSLGFGPIPWMISSEVFPAEIKSNASSAAGTFNWFLAFLVTKFYGDLAAEIGKDVTFYIFAGISLVGVVFIFFVIPETKGKTLDEIQRELNGEKNVGQGIDNQGFNS</sequence>
<dbReference type="Gene3D" id="1.20.1250.20">
    <property type="entry name" value="MFS general substrate transporter like domains"/>
    <property type="match status" value="1"/>
</dbReference>
<dbReference type="Pfam" id="PF00083">
    <property type="entry name" value="Sugar_tr"/>
    <property type="match status" value="1"/>
</dbReference>
<comment type="similarity">
    <text evidence="7">Belongs to the major facilitator superfamily. Sugar transporter (TC 2.A.1.1) family. Trehalose transporter subfamily.</text>
</comment>
<feature type="transmembrane region" description="Helical" evidence="9">
    <location>
        <begin position="332"/>
        <end position="354"/>
    </location>
</feature>
<feature type="transmembrane region" description="Helical" evidence="9">
    <location>
        <begin position="366"/>
        <end position="387"/>
    </location>
</feature>
<dbReference type="GO" id="GO:0055085">
    <property type="term" value="P:transmembrane transport"/>
    <property type="evidence" value="ECO:0000318"/>
    <property type="project" value="GO_Central"/>
</dbReference>
<dbReference type="PROSITE" id="PS50850">
    <property type="entry name" value="MFS"/>
    <property type="match status" value="1"/>
</dbReference>
<reference evidence="11 12" key="2">
    <citation type="journal article" date="2010" name="Nucleic Acids Res.">
        <title>BeetleBase in 2010: revisions to provide comprehensive genomic information for Tribolium castaneum.</title>
        <authorList>
            <person name="Kim H.S."/>
            <person name="Murphy T."/>
            <person name="Xia J."/>
            <person name="Caragea D."/>
            <person name="Park Y."/>
            <person name="Beeman R.W."/>
            <person name="Lorenzen M.D."/>
            <person name="Butcher S."/>
            <person name="Manak J.R."/>
            <person name="Brown S.J."/>
        </authorList>
    </citation>
    <scope>GENOME REANNOTATION</scope>
    <source>
        <strain evidence="11 12">Georgia GA2</strain>
    </source>
</reference>
<feature type="transmembrane region" description="Helical" evidence="9">
    <location>
        <begin position="27"/>
        <end position="51"/>
    </location>
</feature>
<dbReference type="OrthoDB" id="6612291at2759"/>
<dbReference type="HOGENOM" id="CLU_001265_30_5_1"/>
<keyword evidence="3 9" id="KW-0812">Transmembrane</keyword>
<keyword evidence="12" id="KW-1185">Reference proteome</keyword>
<dbReference type="Proteomes" id="UP000007266">
    <property type="component" value="Linkage group 3"/>
</dbReference>
<evidence type="ECO:0000256" key="6">
    <source>
        <dbReference type="ARBA" id="ARBA00023180"/>
    </source>
</evidence>
<proteinExistence type="inferred from homology"/>
<feature type="domain" description="Major facilitator superfamily (MFS) profile" evidence="10">
    <location>
        <begin position="29"/>
        <end position="454"/>
    </location>
</feature>
<dbReference type="PANTHER" id="PTHR48021:SF1">
    <property type="entry name" value="GH07001P-RELATED"/>
    <property type="match status" value="1"/>
</dbReference>
<keyword evidence="5 9" id="KW-0472">Membrane</keyword>
<reference evidence="11 12" key="1">
    <citation type="journal article" date="2008" name="Nature">
        <title>The genome of the model beetle and pest Tribolium castaneum.</title>
        <authorList>
            <consortium name="Tribolium Genome Sequencing Consortium"/>
            <person name="Richards S."/>
            <person name="Gibbs R.A."/>
            <person name="Weinstock G.M."/>
            <person name="Brown S.J."/>
            <person name="Denell R."/>
            <person name="Beeman R.W."/>
            <person name="Gibbs R."/>
            <person name="Beeman R.W."/>
            <person name="Brown S.J."/>
            <person name="Bucher G."/>
            <person name="Friedrich M."/>
            <person name="Grimmelikhuijzen C.J."/>
            <person name="Klingler M."/>
            <person name="Lorenzen M."/>
            <person name="Richards S."/>
            <person name="Roth S."/>
            <person name="Schroder R."/>
            <person name="Tautz D."/>
            <person name="Zdobnov E.M."/>
            <person name="Muzny D."/>
            <person name="Gibbs R.A."/>
            <person name="Weinstock G.M."/>
            <person name="Attaway T."/>
            <person name="Bell S."/>
            <person name="Buhay C.J."/>
            <person name="Chandrabose M.N."/>
            <person name="Chavez D."/>
            <person name="Clerk-Blankenburg K.P."/>
            <person name="Cree A."/>
            <person name="Dao M."/>
            <person name="Davis C."/>
            <person name="Chacko J."/>
            <person name="Dinh H."/>
            <person name="Dugan-Rocha S."/>
            <person name="Fowler G."/>
            <person name="Garner T.T."/>
            <person name="Garnes J."/>
            <person name="Gnirke A."/>
            <person name="Hawes A."/>
            <person name="Hernandez J."/>
            <person name="Hines S."/>
            <person name="Holder M."/>
            <person name="Hume J."/>
            <person name="Jhangiani S.N."/>
            <person name="Joshi V."/>
            <person name="Khan Z.M."/>
            <person name="Jackson L."/>
            <person name="Kovar C."/>
            <person name="Kowis A."/>
            <person name="Lee S."/>
            <person name="Lewis L.R."/>
            <person name="Margolis J."/>
            <person name="Morgan M."/>
            <person name="Nazareth L.V."/>
            <person name="Nguyen N."/>
            <person name="Okwuonu G."/>
            <person name="Parker D."/>
            <person name="Richards S."/>
            <person name="Ruiz S.J."/>
            <person name="Santibanez J."/>
            <person name="Savard J."/>
            <person name="Scherer S.E."/>
            <person name="Schneider B."/>
            <person name="Sodergren E."/>
            <person name="Tautz D."/>
            <person name="Vattahil S."/>
            <person name="Villasana D."/>
            <person name="White C.S."/>
            <person name="Wright R."/>
            <person name="Park Y."/>
            <person name="Beeman R.W."/>
            <person name="Lord J."/>
            <person name="Oppert B."/>
            <person name="Lorenzen M."/>
            <person name="Brown S."/>
            <person name="Wang L."/>
            <person name="Savard J."/>
            <person name="Tautz D."/>
            <person name="Richards S."/>
            <person name="Weinstock G."/>
            <person name="Gibbs R.A."/>
            <person name="Liu Y."/>
            <person name="Worley K."/>
            <person name="Weinstock G."/>
            <person name="Elsik C.G."/>
            <person name="Reese J.T."/>
            <person name="Elhaik E."/>
            <person name="Landan G."/>
            <person name="Graur D."/>
            <person name="Arensburger P."/>
            <person name="Atkinson P."/>
            <person name="Beeman R.W."/>
            <person name="Beidler J."/>
            <person name="Brown S.J."/>
            <person name="Demuth J.P."/>
            <person name="Drury D.W."/>
            <person name="Du Y.Z."/>
            <person name="Fujiwara H."/>
            <person name="Lorenzen M."/>
            <person name="Maselli V."/>
            <person name="Osanai M."/>
            <person name="Park Y."/>
            <person name="Robertson H.M."/>
            <person name="Tu Z."/>
            <person name="Wang J.J."/>
            <person name="Wang S."/>
            <person name="Richards S."/>
            <person name="Song H."/>
            <person name="Zhang L."/>
            <person name="Sodergren E."/>
            <person name="Werner D."/>
            <person name="Stanke M."/>
            <person name="Morgenstern B."/>
            <person name="Solovyev V."/>
            <person name="Kosarev P."/>
            <person name="Brown G."/>
            <person name="Chen H.C."/>
            <person name="Ermolaeva O."/>
            <person name="Hlavina W."/>
            <person name="Kapustin Y."/>
            <person name="Kiryutin B."/>
            <person name="Kitts P."/>
            <person name="Maglott D."/>
            <person name="Pruitt K."/>
            <person name="Sapojnikov V."/>
            <person name="Souvorov A."/>
            <person name="Mackey A.J."/>
            <person name="Waterhouse R.M."/>
            <person name="Wyder S."/>
            <person name="Zdobnov E.M."/>
            <person name="Zdobnov E.M."/>
            <person name="Wyder S."/>
            <person name="Kriventseva E.V."/>
            <person name="Kadowaki T."/>
            <person name="Bork P."/>
            <person name="Aranda M."/>
            <person name="Bao R."/>
            <person name="Beermann A."/>
            <person name="Berns N."/>
            <person name="Bolognesi R."/>
            <person name="Bonneton F."/>
            <person name="Bopp D."/>
            <person name="Brown S.J."/>
            <person name="Bucher G."/>
            <person name="Butts T."/>
            <person name="Chaumot A."/>
            <person name="Denell R.E."/>
            <person name="Ferrier D.E."/>
            <person name="Friedrich M."/>
            <person name="Gordon C.M."/>
            <person name="Jindra M."/>
            <person name="Klingler M."/>
            <person name="Lan Q."/>
            <person name="Lattorff H.M."/>
            <person name="Laudet V."/>
            <person name="von Levetsow C."/>
            <person name="Liu Z."/>
            <person name="Lutz R."/>
            <person name="Lynch J.A."/>
            <person name="da Fonseca R.N."/>
            <person name="Posnien N."/>
            <person name="Reuter R."/>
            <person name="Roth S."/>
            <person name="Savard J."/>
            <person name="Schinko J.B."/>
            <person name="Schmitt C."/>
            <person name="Schoppmeier M."/>
            <person name="Schroder R."/>
            <person name="Shippy T.D."/>
            <person name="Simonnet F."/>
            <person name="Marques-Souza H."/>
            <person name="Tautz D."/>
            <person name="Tomoyasu Y."/>
            <person name="Trauner J."/>
            <person name="Van der Zee M."/>
            <person name="Vervoort M."/>
            <person name="Wittkopp N."/>
            <person name="Wimmer E.A."/>
            <person name="Yang X."/>
            <person name="Jones A.K."/>
            <person name="Sattelle D.B."/>
            <person name="Ebert P.R."/>
            <person name="Nelson D."/>
            <person name="Scott J.G."/>
            <person name="Beeman R.W."/>
            <person name="Muthukrishnan S."/>
            <person name="Kramer K.J."/>
            <person name="Arakane Y."/>
            <person name="Beeman R.W."/>
            <person name="Zhu Q."/>
            <person name="Hogenkamp D."/>
            <person name="Dixit R."/>
            <person name="Oppert B."/>
            <person name="Jiang H."/>
            <person name="Zou Z."/>
            <person name="Marshall J."/>
            <person name="Elpidina E."/>
            <person name="Vinokurov K."/>
            <person name="Oppert C."/>
            <person name="Zou Z."/>
            <person name="Evans J."/>
            <person name="Lu Z."/>
            <person name="Zhao P."/>
            <person name="Sumathipala N."/>
            <person name="Altincicek B."/>
            <person name="Vilcinskas A."/>
            <person name="Williams M."/>
            <person name="Hultmark D."/>
            <person name="Hetru C."/>
            <person name="Jiang H."/>
            <person name="Grimmelikhuijzen C.J."/>
            <person name="Hauser F."/>
            <person name="Cazzamali G."/>
            <person name="Williamson M."/>
            <person name="Park Y."/>
            <person name="Li B."/>
            <person name="Tanaka Y."/>
            <person name="Predel R."/>
            <person name="Neupert S."/>
            <person name="Schachtner J."/>
            <person name="Verleyen P."/>
            <person name="Raible F."/>
            <person name="Bork P."/>
            <person name="Friedrich M."/>
            <person name="Walden K.K."/>
            <person name="Robertson H.M."/>
            <person name="Angeli S."/>
            <person name="Foret S."/>
            <person name="Bucher G."/>
            <person name="Schuetz S."/>
            <person name="Maleszka R."/>
            <person name="Wimmer E.A."/>
            <person name="Beeman R.W."/>
            <person name="Lorenzen M."/>
            <person name="Tomoyasu Y."/>
            <person name="Miller S.C."/>
            <person name="Grossmann D."/>
            <person name="Bucher G."/>
        </authorList>
    </citation>
    <scope>NUCLEOTIDE SEQUENCE [LARGE SCALE GENOMIC DNA]</scope>
    <source>
        <strain evidence="11 12">Georgia GA2</strain>
    </source>
</reference>
<name>D6WE48_TRICA</name>
<dbReference type="PROSITE" id="PS00217">
    <property type="entry name" value="SUGAR_TRANSPORT_2"/>
    <property type="match status" value="1"/>
</dbReference>
<keyword evidence="6" id="KW-0325">Glycoprotein</keyword>
<keyword evidence="8" id="KW-0813">Transport</keyword>
<evidence type="ECO:0000259" key="10">
    <source>
        <dbReference type="PROSITE" id="PS50850"/>
    </source>
</evidence>
<dbReference type="PhylomeDB" id="D6WE48"/>
<dbReference type="FunCoup" id="D6WE48">
    <property type="interactions" value="162"/>
</dbReference>
<feature type="transmembrane region" description="Helical" evidence="9">
    <location>
        <begin position="125"/>
        <end position="147"/>
    </location>
</feature>
<gene>
    <name evidence="11" type="primary">AUGUSTUS-3.0.2_03228</name>
    <name evidence="11" type="ORF">TcasGA2_TC003228</name>
</gene>
<dbReference type="InterPro" id="IPR005828">
    <property type="entry name" value="MFS_sugar_transport-like"/>
</dbReference>
<dbReference type="AlphaFoldDB" id="D6WE48"/>